<evidence type="ECO:0000313" key="1">
    <source>
        <dbReference type="EMBL" id="LAB09751.1"/>
    </source>
</evidence>
<reference evidence="1" key="1">
    <citation type="submission" date="2017-07" db="EMBL/GenBank/DDBJ databases">
        <authorList>
            <person name="Mikheyev A."/>
            <person name="Grau M."/>
        </authorList>
    </citation>
    <scope>NUCLEOTIDE SEQUENCE</scope>
    <source>
        <tissue evidence="1">Venom_gland</tissue>
    </source>
</reference>
<name>A0A2D4KM01_9SAUR</name>
<reference evidence="1" key="2">
    <citation type="submission" date="2017-11" db="EMBL/GenBank/DDBJ databases">
        <title>Coralsnake Venomics: Analyses of Venom Gland Transcriptomes and Proteomes of Six Brazilian Taxa.</title>
        <authorList>
            <person name="Aird S.D."/>
            <person name="Jorge da Silva N."/>
            <person name="Qiu L."/>
            <person name="Villar-Briones A."/>
            <person name="Aparecida-Saddi V."/>
            <person name="Campos-Telles M.P."/>
            <person name="Grau M."/>
            <person name="Mikheyev A.S."/>
        </authorList>
    </citation>
    <scope>NUCLEOTIDE SEQUENCE</scope>
    <source>
        <tissue evidence="1">Venom_gland</tissue>
    </source>
</reference>
<dbReference type="AlphaFoldDB" id="A0A2D4KM01"/>
<protein>
    <submittedName>
        <fullName evidence="1">Uncharacterized protein</fullName>
    </submittedName>
</protein>
<proteinExistence type="predicted"/>
<dbReference type="EMBL" id="IACL01067874">
    <property type="protein sequence ID" value="LAB09751.1"/>
    <property type="molecule type" value="Transcribed_RNA"/>
</dbReference>
<accession>A0A2D4KM01</accession>
<dbReference type="EMBL" id="IACL01067875">
    <property type="protein sequence ID" value="LAB09753.1"/>
    <property type="molecule type" value="Transcribed_RNA"/>
</dbReference>
<sequence>MSGFTSAGKWTQAEENFIYKNEHRNAIFVFFTSTKASGIPLKIFRLHMEYPTPANMAMTLFSSGLKSQLLFINNRRLQVRGKRLHQPLSPFVKKSWILLRNAL</sequence>
<organism evidence="1">
    <name type="scientific">Micrurus paraensis</name>
    <dbReference type="NCBI Taxonomy" id="1970185"/>
    <lineage>
        <taxon>Eukaryota</taxon>
        <taxon>Metazoa</taxon>
        <taxon>Chordata</taxon>
        <taxon>Craniata</taxon>
        <taxon>Vertebrata</taxon>
        <taxon>Euteleostomi</taxon>
        <taxon>Lepidosauria</taxon>
        <taxon>Squamata</taxon>
        <taxon>Bifurcata</taxon>
        <taxon>Unidentata</taxon>
        <taxon>Episquamata</taxon>
        <taxon>Toxicofera</taxon>
        <taxon>Serpentes</taxon>
        <taxon>Colubroidea</taxon>
        <taxon>Elapidae</taxon>
        <taxon>Elapinae</taxon>
        <taxon>Micrurus</taxon>
    </lineage>
</organism>